<dbReference type="EMBL" id="JAHYQA010000002">
    <property type="protein sequence ID" value="MCE9236670.1"/>
    <property type="molecule type" value="Genomic_DNA"/>
</dbReference>
<dbReference type="Proteomes" id="UP000488521">
    <property type="component" value="Unassembled WGS sequence"/>
</dbReference>
<dbReference type="EMBL" id="CP083685">
    <property type="protein sequence ID" value="UYU90956.1"/>
    <property type="molecule type" value="Genomic_DNA"/>
</dbReference>
<protein>
    <submittedName>
        <fullName evidence="2">Uncharacterized protein</fullName>
    </submittedName>
</protein>
<gene>
    <name evidence="2" type="ORF">GAN59_07225</name>
    <name evidence="3" type="ORF">K0H07_05785</name>
    <name evidence="4" type="ORF">KQP74_24055</name>
</gene>
<sequence>MKKLILFLFLSISLFSFGQGSSATKDIQSIKFYGVDYSQAKVFGAKESPYEFKLAFRRINELFIAEAKKYDVGKQLKKEVSEISLEAVNKVNEAINPDELFTSRTQYTLTKEQVNAAIQALPIPKEAGVGMVFIAEFLNKAASRGTYQVVFFDTDTKEIIEEWSTDGKAGGFGLRNYWAGSIHNAIKHL</sequence>
<accession>A0A6I0SIL6</accession>
<dbReference type="EMBL" id="WCRS01000003">
    <property type="protein sequence ID" value="KAB4476957.1"/>
    <property type="molecule type" value="Genomic_DNA"/>
</dbReference>
<dbReference type="RefSeq" id="WP_090612261.1">
    <property type="nucleotide sequence ID" value="NZ_BQNN01000001.1"/>
</dbReference>
<feature type="chain" id="PRO_5043215474" evidence="1">
    <location>
        <begin position="19"/>
        <end position="189"/>
    </location>
</feature>
<evidence type="ECO:0000313" key="3">
    <source>
        <dbReference type="EMBL" id="MCE9236670.1"/>
    </source>
</evidence>
<evidence type="ECO:0000256" key="1">
    <source>
        <dbReference type="SAM" id="SignalP"/>
    </source>
</evidence>
<reference evidence="2 5" key="1">
    <citation type="journal article" date="2019" name="Nat. Med.">
        <title>A library of human gut bacterial isolates paired with longitudinal multiomics data enables mechanistic microbiome research.</title>
        <authorList>
            <person name="Poyet M."/>
            <person name="Groussin M."/>
            <person name="Gibbons S.M."/>
            <person name="Avila-Pacheco J."/>
            <person name="Jiang X."/>
            <person name="Kearney S.M."/>
            <person name="Perrotta A.R."/>
            <person name="Berdy B."/>
            <person name="Zhao S."/>
            <person name="Lieberman T.D."/>
            <person name="Swanson P.K."/>
            <person name="Smith M."/>
            <person name="Roesemann S."/>
            <person name="Alexander J.E."/>
            <person name="Rich S.A."/>
            <person name="Livny J."/>
            <person name="Vlamakis H."/>
            <person name="Clish C."/>
            <person name="Bullock K."/>
            <person name="Deik A."/>
            <person name="Scott J."/>
            <person name="Pierce K.A."/>
            <person name="Xavier R.J."/>
            <person name="Alm E.J."/>
        </authorList>
    </citation>
    <scope>NUCLEOTIDE SEQUENCE [LARGE SCALE GENOMIC DNA]</scope>
    <source>
        <strain evidence="2 5">BIOML-A156</strain>
    </source>
</reference>
<keyword evidence="1" id="KW-0732">Signal</keyword>
<evidence type="ECO:0000313" key="2">
    <source>
        <dbReference type="EMBL" id="KAB4476957.1"/>
    </source>
</evidence>
<evidence type="ECO:0000313" key="4">
    <source>
        <dbReference type="EMBL" id="UYU90956.1"/>
    </source>
</evidence>
<reference evidence="4" key="2">
    <citation type="submission" date="2021-06" db="EMBL/GenBank/DDBJ databases">
        <title>Interrogation of the integrated mobile genetic elements in gut-associated Bacteroides with a consensus prediction approach.</title>
        <authorList>
            <person name="Campbell D.E."/>
            <person name="Leigh J.R."/>
            <person name="Kim T."/>
            <person name="England W."/>
            <person name="Whitaker R.J."/>
            <person name="Degnan P.H."/>
        </authorList>
    </citation>
    <scope>NUCLEOTIDE SEQUENCE</scope>
    <source>
        <strain evidence="4">VPI-3443</strain>
    </source>
</reference>
<organism evidence="2 5">
    <name type="scientific">Bacteroides thetaiotaomicron</name>
    <dbReference type="NCBI Taxonomy" id="818"/>
    <lineage>
        <taxon>Bacteria</taxon>
        <taxon>Pseudomonadati</taxon>
        <taxon>Bacteroidota</taxon>
        <taxon>Bacteroidia</taxon>
        <taxon>Bacteroidales</taxon>
        <taxon>Bacteroidaceae</taxon>
        <taxon>Bacteroides</taxon>
    </lineage>
</organism>
<dbReference type="Proteomes" id="UP001200544">
    <property type="component" value="Unassembled WGS sequence"/>
</dbReference>
<dbReference type="Proteomes" id="UP001162960">
    <property type="component" value="Chromosome"/>
</dbReference>
<name>A0A6I0SIL6_BACT4</name>
<feature type="signal peptide" evidence="1">
    <location>
        <begin position="1"/>
        <end position="18"/>
    </location>
</feature>
<reference evidence="3" key="3">
    <citation type="submission" date="2021-07" db="EMBL/GenBank/DDBJ databases">
        <title>Comparative genomics of Bacteroides fragilis group isolates reveals species-dependent resistance mechanisms and validates clinical tools for resistance prediction.</title>
        <authorList>
            <person name="Wallace M.J."/>
            <person name="Jean S."/>
            <person name="Wallace M.A."/>
            <person name="Carey-Ann B.D."/>
            <person name="Dantas G."/>
        </authorList>
    </citation>
    <scope>NUCLEOTIDE SEQUENCE</scope>
    <source>
        <strain evidence="3">BJH_160</strain>
    </source>
</reference>
<evidence type="ECO:0000313" key="5">
    <source>
        <dbReference type="Proteomes" id="UP000488521"/>
    </source>
</evidence>
<proteinExistence type="predicted"/>
<dbReference type="AlphaFoldDB" id="A0A6I0SIL6"/>